<proteinExistence type="predicted"/>
<accession>A0A1F8E8W9</accession>
<dbReference type="Proteomes" id="UP000177594">
    <property type="component" value="Unassembled WGS sequence"/>
</dbReference>
<reference evidence="2 3" key="1">
    <citation type="journal article" date="2016" name="Nat. Commun.">
        <title>Thousands of microbial genomes shed light on interconnected biogeochemical processes in an aquifer system.</title>
        <authorList>
            <person name="Anantharaman K."/>
            <person name="Brown C.T."/>
            <person name="Hug L.A."/>
            <person name="Sharon I."/>
            <person name="Castelle C.J."/>
            <person name="Probst A.J."/>
            <person name="Thomas B.C."/>
            <person name="Singh A."/>
            <person name="Wilkins M.J."/>
            <person name="Karaoz U."/>
            <person name="Brodie E.L."/>
            <person name="Williams K.H."/>
            <person name="Hubbard S.S."/>
            <person name="Banfield J.F."/>
        </authorList>
    </citation>
    <scope>NUCLEOTIDE SEQUENCE [LARGE SCALE GENOMIC DNA]</scope>
</reference>
<protein>
    <submittedName>
        <fullName evidence="2">Uncharacterized protein</fullName>
    </submittedName>
</protein>
<evidence type="ECO:0000313" key="2">
    <source>
        <dbReference type="EMBL" id="OGM97232.1"/>
    </source>
</evidence>
<comment type="caution">
    <text evidence="2">The sequence shown here is derived from an EMBL/GenBank/DDBJ whole genome shotgun (WGS) entry which is preliminary data.</text>
</comment>
<evidence type="ECO:0000256" key="1">
    <source>
        <dbReference type="SAM" id="MobiDB-lite"/>
    </source>
</evidence>
<dbReference type="AlphaFoldDB" id="A0A1F8E8W9"/>
<evidence type="ECO:0000313" key="3">
    <source>
        <dbReference type="Proteomes" id="UP000177594"/>
    </source>
</evidence>
<feature type="compositionally biased region" description="Polar residues" evidence="1">
    <location>
        <begin position="8"/>
        <end position="24"/>
    </location>
</feature>
<feature type="region of interest" description="Disordered" evidence="1">
    <location>
        <begin position="1"/>
        <end position="33"/>
    </location>
</feature>
<dbReference type="EMBL" id="MGIZ01000056">
    <property type="protein sequence ID" value="OGM97232.1"/>
    <property type="molecule type" value="Genomic_DNA"/>
</dbReference>
<organism evidence="2 3">
    <name type="scientific">Candidatus Yanofskybacteria bacterium RIFCSPHIGHO2_01_FULL_39_8b</name>
    <dbReference type="NCBI Taxonomy" id="1802659"/>
    <lineage>
        <taxon>Bacteria</taxon>
        <taxon>Candidatus Yanofskyibacteriota</taxon>
    </lineage>
</organism>
<name>A0A1F8E8W9_9BACT</name>
<gene>
    <name evidence="2" type="ORF">A2817_02430</name>
</gene>
<sequence>MGKKFISRQKTSIQPSSTDKTLNGNGNGNGVRKDIQKHTEKMLKVLNQRPTGVEDLSNEIDISKQMVYRVIRELIVRGYRIVRDSVGQFKIADINQHETASSSEFGWRPNIRILVWSGAELGSVGQQGDLLATVYKTIIPEEKPDFVIGLGNIIVGNLSRAHLNETFLTELPSFYKGLGKKPKLHELLYRAEIDYVAKMVGPEILTTFHNCKTHFISGLREQSFIRQGLDDPMKLICKARPEWEYVDLNMHVFRVTNTGEPISILALTSKKKPFRGVYTRGHRPRKTADSIAGWLINRLRNRGIKDYPRVIFWTDGVGVYTSMNDVAGLHFISLPKLAVTDTGELELDTPPNLGVVILDLTFDEKGTLKKYGIECRFRNLAPYVKERGY</sequence>